<dbReference type="Gene3D" id="3.40.30.10">
    <property type="entry name" value="Glutaredoxin"/>
    <property type="match status" value="1"/>
</dbReference>
<dbReference type="PROSITE" id="PS51352">
    <property type="entry name" value="THIOREDOXIN_2"/>
    <property type="match status" value="1"/>
</dbReference>
<gene>
    <name evidence="2" type="ORF">FMM05_14565</name>
</gene>
<feature type="domain" description="Thioredoxin" evidence="1">
    <location>
        <begin position="196"/>
        <end position="349"/>
    </location>
</feature>
<dbReference type="Pfam" id="PF13905">
    <property type="entry name" value="Thioredoxin_8"/>
    <property type="match status" value="1"/>
</dbReference>
<dbReference type="AlphaFoldDB" id="A0A552UYY4"/>
<dbReference type="InterPro" id="IPR013766">
    <property type="entry name" value="Thioredoxin_domain"/>
</dbReference>
<dbReference type="Proteomes" id="UP000320643">
    <property type="component" value="Unassembled WGS sequence"/>
</dbReference>
<dbReference type="CDD" id="cd02966">
    <property type="entry name" value="TlpA_like_family"/>
    <property type="match status" value="1"/>
</dbReference>
<keyword evidence="3" id="KW-1185">Reference proteome</keyword>
<accession>A0A552UYY4</accession>
<dbReference type="InterPro" id="IPR036249">
    <property type="entry name" value="Thioredoxin-like_sf"/>
</dbReference>
<comment type="caution">
    <text evidence="2">The sequence shown here is derived from an EMBL/GenBank/DDBJ whole genome shotgun (WGS) entry which is preliminary data.</text>
</comment>
<sequence>MYKITLMCLLATVISSCKKEHETPVDKSKTIVTVDYTTDITPDSIVITDTDFKHWQGFKKFSNPLTATFNKGVPHSYTVAFFKNGEHYTGQFWLNNGNPKIKLHFKNKEVVVDTVYNSPIYYELFAFGDQLDAYHKNQDTLTRDKYLLNKIDEHFNDAFSNLASFNYMSYHQNNPEKLRLLLNKIEKQNDSVKYGLSTVYPALQKMLNVSKISNFNPFSYTLMDAKGAVKKPDAGNSKLYLVDFWFVKCKPCVADHKIINQRLKDFKKHSIEVIGISIDQKYEDWSAYLKEHNYSWNNYKQVHSEKNIPADDLGITTYPTYIILNDKGEIVSKRYNYITDVIADYIDTK</sequence>
<proteinExistence type="predicted"/>
<evidence type="ECO:0000313" key="3">
    <source>
        <dbReference type="Proteomes" id="UP000320643"/>
    </source>
</evidence>
<dbReference type="SUPFAM" id="SSF52833">
    <property type="entry name" value="Thioredoxin-like"/>
    <property type="match status" value="1"/>
</dbReference>
<dbReference type="RefSeq" id="WP_143374126.1">
    <property type="nucleotide sequence ID" value="NZ_VJVZ01000009.1"/>
</dbReference>
<name>A0A552UYY4_9FLAO</name>
<dbReference type="EMBL" id="VJVZ01000009">
    <property type="protein sequence ID" value="TRW23412.1"/>
    <property type="molecule type" value="Genomic_DNA"/>
</dbReference>
<protein>
    <submittedName>
        <fullName evidence="2">TlpA family protein disulfide reductase</fullName>
    </submittedName>
</protein>
<dbReference type="OrthoDB" id="1069091at2"/>
<dbReference type="PANTHER" id="PTHR42852">
    <property type="entry name" value="THIOL:DISULFIDE INTERCHANGE PROTEIN DSBE"/>
    <property type="match status" value="1"/>
</dbReference>
<reference evidence="2 3" key="1">
    <citation type="submission" date="2019-07" db="EMBL/GenBank/DDBJ databases">
        <title>Flavobacterium sp. nov., isolated from glacier ice.</title>
        <authorList>
            <person name="Liu Q."/>
            <person name="Xin Y.-H."/>
        </authorList>
    </citation>
    <scope>NUCLEOTIDE SEQUENCE [LARGE SCALE GENOMIC DNA]</scope>
    <source>
        <strain evidence="2 3">ZT4R6</strain>
    </source>
</reference>
<dbReference type="InterPro" id="IPR012336">
    <property type="entry name" value="Thioredoxin-like_fold"/>
</dbReference>
<dbReference type="InterPro" id="IPR050553">
    <property type="entry name" value="Thioredoxin_ResA/DsbE_sf"/>
</dbReference>
<evidence type="ECO:0000313" key="2">
    <source>
        <dbReference type="EMBL" id="TRW23412.1"/>
    </source>
</evidence>
<dbReference type="PANTHER" id="PTHR42852:SF13">
    <property type="entry name" value="PROTEIN DIPZ"/>
    <property type="match status" value="1"/>
</dbReference>
<organism evidence="2 3">
    <name type="scientific">Flavobacterium zepuense</name>
    <dbReference type="NCBI Taxonomy" id="2593302"/>
    <lineage>
        <taxon>Bacteria</taxon>
        <taxon>Pseudomonadati</taxon>
        <taxon>Bacteroidota</taxon>
        <taxon>Flavobacteriia</taxon>
        <taxon>Flavobacteriales</taxon>
        <taxon>Flavobacteriaceae</taxon>
        <taxon>Flavobacterium</taxon>
    </lineage>
</organism>
<dbReference type="PROSITE" id="PS51257">
    <property type="entry name" value="PROKAR_LIPOPROTEIN"/>
    <property type="match status" value="1"/>
</dbReference>
<evidence type="ECO:0000259" key="1">
    <source>
        <dbReference type="PROSITE" id="PS51352"/>
    </source>
</evidence>